<dbReference type="KEGG" id="vg:5184132"/>
<accession>A5IZM4</accession>
<proteinExistence type="predicted"/>
<reference evidence="2 3" key="1">
    <citation type="journal article" date="2008" name="J. Microbiol.">
        <title>Molecular and phylogenetic characterization of Spodoptera litura granulovirus.</title>
        <authorList>
            <person name="Wang Y."/>
            <person name="Choi J.Y."/>
            <person name="Roh J.Y."/>
            <person name="Woo S.D."/>
            <person name="Jin B.R."/>
            <person name="Je Y.H."/>
        </authorList>
    </citation>
    <scope>NUCLEOTIDE SEQUENCE [LARGE SCALE GENOMIC DNA]</scope>
    <source>
        <strain evidence="2">SlGV-K1</strain>
    </source>
</reference>
<evidence type="ECO:0000313" key="3">
    <source>
        <dbReference type="Proteomes" id="UP000202782"/>
    </source>
</evidence>
<feature type="compositionally biased region" description="Acidic residues" evidence="1">
    <location>
        <begin position="277"/>
        <end position="288"/>
    </location>
</feature>
<evidence type="ECO:0000313" key="2">
    <source>
        <dbReference type="EMBL" id="ABQ51965.1"/>
    </source>
</evidence>
<dbReference type="OrthoDB" id="10434at10239"/>
<dbReference type="EMBL" id="DQ288858">
    <property type="protein sequence ID" value="ABQ51965.1"/>
    <property type="molecule type" value="Genomic_DNA"/>
</dbReference>
<dbReference type="RefSeq" id="YP_001256973.1">
    <property type="nucleotide sequence ID" value="NC_009503.1"/>
</dbReference>
<name>A5IZM4_9BBAC</name>
<sequence length="410" mass="47100">MDLLDNFYQTLTSVPVLRKPDQSVEPKKYFLYQLNMCFISMHQGHRDKTTEILKYLMVLARSNNIVSSNGDVLDESERFIDEEQEREHLTSAYKDYTDERTKAYELYRTNPEEYEKFTQRRKQRLASIECASPSPRPQSIKRRRYTDYEDSPKRVRYTPAPATPTPMHTPQYDSIPTPRGPIQTPQYAPIVTPAHSLPPTPRPMASPPHVSPLRFEDVTPTPMPSTPCDRNFTPRPHIDDIEKQLSIITNQIDPPPTPRPATPASSSSSLRKRSAADDDSDSSDDEGVIDPLPVYRAAKRSRRVGSTSKCKSIAFYFKDKDVINCVTGNLSYLRSKLRKVNNSFIDPMIIQDGTNFNKVWPELCKMITNQFYFVKKSNKTLTIRNVSQDKLNSVQTFITEKLNAMNFNFV</sequence>
<dbReference type="GeneID" id="5184132"/>
<feature type="region of interest" description="Disordered" evidence="1">
    <location>
        <begin position="126"/>
        <end position="168"/>
    </location>
</feature>
<evidence type="ECO:0000256" key="1">
    <source>
        <dbReference type="SAM" id="MobiDB-lite"/>
    </source>
</evidence>
<protein>
    <submittedName>
        <fullName evidence="2">Uncharacterized protein</fullName>
    </submittedName>
</protein>
<keyword evidence="3" id="KW-1185">Reference proteome</keyword>
<organism evidence="2 3">
    <name type="scientific">Spodoptera litura granulovirus</name>
    <dbReference type="NCBI Taxonomy" id="359919"/>
    <lineage>
        <taxon>Viruses</taxon>
        <taxon>Viruses incertae sedis</taxon>
        <taxon>Naldaviricetes</taxon>
        <taxon>Lefavirales</taxon>
        <taxon>Baculoviridae</taxon>
        <taxon>Betabaculovirus</taxon>
        <taxon>Betabaculovirus spliturae</taxon>
    </lineage>
</organism>
<dbReference type="Proteomes" id="UP000202782">
    <property type="component" value="Segment"/>
</dbReference>
<gene>
    <name evidence="2" type="primary">orf22</name>
    <name evidence="2" type="ORF">SlGVgp022</name>
</gene>
<feature type="region of interest" description="Disordered" evidence="1">
    <location>
        <begin position="250"/>
        <end position="289"/>
    </location>
</feature>